<dbReference type="InterPro" id="IPR036291">
    <property type="entry name" value="NAD(P)-bd_dom_sf"/>
</dbReference>
<feature type="domain" description="DUF1731" evidence="3">
    <location>
        <begin position="261"/>
        <end position="306"/>
    </location>
</feature>
<evidence type="ECO:0000259" key="2">
    <source>
        <dbReference type="Pfam" id="PF01370"/>
    </source>
</evidence>
<dbReference type="EMBL" id="RRUE01000002">
    <property type="protein sequence ID" value="RRN43914.1"/>
    <property type="molecule type" value="Genomic_DNA"/>
</dbReference>
<dbReference type="NCBIfam" id="TIGR01777">
    <property type="entry name" value="yfcH"/>
    <property type="match status" value="1"/>
</dbReference>
<reference evidence="4 5" key="1">
    <citation type="submission" date="2018-11" db="EMBL/GenBank/DDBJ databases">
        <title>Genome sequencing of Lautropia sp. KCOM 2505 (= ChDC F240).</title>
        <authorList>
            <person name="Kook J.-K."/>
            <person name="Park S.-N."/>
            <person name="Lim Y.K."/>
        </authorList>
    </citation>
    <scope>NUCLEOTIDE SEQUENCE [LARGE SCALE GENOMIC DNA]</scope>
    <source>
        <strain evidence="4 5">KCOM 2505</strain>
    </source>
</reference>
<dbReference type="InterPro" id="IPR001509">
    <property type="entry name" value="Epimerase_deHydtase"/>
</dbReference>
<proteinExistence type="inferred from homology"/>
<dbReference type="Pfam" id="PF01370">
    <property type="entry name" value="Epimerase"/>
    <property type="match status" value="1"/>
</dbReference>
<dbReference type="PANTHER" id="PTHR11092">
    <property type="entry name" value="SUGAR NUCLEOTIDE EPIMERASE RELATED"/>
    <property type="match status" value="1"/>
</dbReference>
<evidence type="ECO:0000259" key="3">
    <source>
        <dbReference type="Pfam" id="PF08338"/>
    </source>
</evidence>
<comment type="similarity">
    <text evidence="1">Belongs to the NAD(P)-dependent epimerase/dehydratase family. SDR39U1 subfamily.</text>
</comment>
<dbReference type="PANTHER" id="PTHR11092:SF0">
    <property type="entry name" value="EPIMERASE FAMILY PROTEIN SDR39U1"/>
    <property type="match status" value="1"/>
</dbReference>
<dbReference type="Proteomes" id="UP000270261">
    <property type="component" value="Unassembled WGS sequence"/>
</dbReference>
<dbReference type="OrthoDB" id="9801773at2"/>
<organism evidence="4 5">
    <name type="scientific">Lautropia dentalis</name>
    <dbReference type="NCBI Taxonomy" id="2490857"/>
    <lineage>
        <taxon>Bacteria</taxon>
        <taxon>Pseudomonadati</taxon>
        <taxon>Pseudomonadota</taxon>
        <taxon>Betaproteobacteria</taxon>
        <taxon>Burkholderiales</taxon>
        <taxon>Burkholderiaceae</taxon>
        <taxon>Lautropia</taxon>
    </lineage>
</organism>
<dbReference type="AlphaFoldDB" id="A0A3R8LLP8"/>
<name>A0A3R8LLP8_9BURK</name>
<dbReference type="SUPFAM" id="SSF51735">
    <property type="entry name" value="NAD(P)-binding Rossmann-fold domains"/>
    <property type="match status" value="1"/>
</dbReference>
<sequence length="310" mass="34099">MEHKPTVILLGGSGFIGSHLAHDFHGRGWRVIVVTRFPDQTRDRLGPGIETLAAPAHLDPTTRADLLINLAGASVGEGRWNTARKRTLLASRQGPTQQIGQWLARHPHKPRLIIQASAVGFYGNGSHRQWQDTCTEASPPQDVFVSRLCQLWEASAEEVHRATGVPIAVCRLGVVLGRDGGILPQLLRPIRFGVGRIGSGQQPMAWIHMDDVVGAIRHISEQPIDAPWRIWNLTAPERTTQLDFAQTAARVLHRKLWLSLPGGLMRRILGEQADLVLDGQHVQPAHLLADGYTFQYPTLAAALDNLTARA</sequence>
<evidence type="ECO:0000313" key="4">
    <source>
        <dbReference type="EMBL" id="RRN43914.1"/>
    </source>
</evidence>
<dbReference type="InterPro" id="IPR010099">
    <property type="entry name" value="SDR39U1"/>
</dbReference>
<protein>
    <submittedName>
        <fullName evidence="4">TIGR01777 family protein</fullName>
    </submittedName>
</protein>
<gene>
    <name evidence="4" type="ORF">EHV23_11010</name>
</gene>
<accession>A0A3R8LLP8</accession>
<dbReference type="InterPro" id="IPR013549">
    <property type="entry name" value="DUF1731"/>
</dbReference>
<evidence type="ECO:0000256" key="1">
    <source>
        <dbReference type="ARBA" id="ARBA00009353"/>
    </source>
</evidence>
<comment type="caution">
    <text evidence="4">The sequence shown here is derived from an EMBL/GenBank/DDBJ whole genome shotgun (WGS) entry which is preliminary data.</text>
</comment>
<dbReference type="Pfam" id="PF08338">
    <property type="entry name" value="DUF1731"/>
    <property type="match status" value="1"/>
</dbReference>
<feature type="domain" description="NAD-dependent epimerase/dehydratase" evidence="2">
    <location>
        <begin position="7"/>
        <end position="225"/>
    </location>
</feature>
<dbReference type="Gene3D" id="3.40.50.720">
    <property type="entry name" value="NAD(P)-binding Rossmann-like Domain"/>
    <property type="match status" value="1"/>
</dbReference>
<evidence type="ECO:0000313" key="5">
    <source>
        <dbReference type="Proteomes" id="UP000270261"/>
    </source>
</evidence>
<keyword evidence="5" id="KW-1185">Reference proteome</keyword>
<dbReference type="RefSeq" id="WP_125096114.1">
    <property type="nucleotide sequence ID" value="NZ_RRUE01000002.1"/>
</dbReference>